<dbReference type="OMA" id="CMENNAN"/>
<organism evidence="2 3">
    <name type="scientific">Taxus chinensis</name>
    <name type="common">Chinese yew</name>
    <name type="synonym">Taxus wallichiana var. chinensis</name>
    <dbReference type="NCBI Taxonomy" id="29808"/>
    <lineage>
        <taxon>Eukaryota</taxon>
        <taxon>Viridiplantae</taxon>
        <taxon>Streptophyta</taxon>
        <taxon>Embryophyta</taxon>
        <taxon>Tracheophyta</taxon>
        <taxon>Spermatophyta</taxon>
        <taxon>Pinopsida</taxon>
        <taxon>Pinidae</taxon>
        <taxon>Conifers II</taxon>
        <taxon>Cupressales</taxon>
        <taxon>Taxaceae</taxon>
        <taxon>Taxus</taxon>
    </lineage>
</organism>
<feature type="region of interest" description="Disordered" evidence="1">
    <location>
        <begin position="172"/>
        <end position="191"/>
    </location>
</feature>
<evidence type="ECO:0000313" key="2">
    <source>
        <dbReference type="EMBL" id="KAH9321709.1"/>
    </source>
</evidence>
<dbReference type="AlphaFoldDB" id="A0AA38LEN5"/>
<feature type="compositionally biased region" description="Basic residues" evidence="1">
    <location>
        <begin position="1"/>
        <end position="15"/>
    </location>
</feature>
<dbReference type="EMBL" id="JAHRHJ020000003">
    <property type="protein sequence ID" value="KAH9321709.1"/>
    <property type="molecule type" value="Genomic_DNA"/>
</dbReference>
<dbReference type="InterPro" id="IPR029063">
    <property type="entry name" value="SAM-dependent_MTases_sf"/>
</dbReference>
<evidence type="ECO:0000256" key="1">
    <source>
        <dbReference type="SAM" id="MobiDB-lite"/>
    </source>
</evidence>
<protein>
    <recommendedName>
        <fullName evidence="4">S-adenosyl-L-methionine-dependent methyltransferase superfamily protein</fullName>
    </recommendedName>
</protein>
<dbReference type="SUPFAM" id="SSF53335">
    <property type="entry name" value="S-adenosyl-L-methionine-dependent methyltransferases"/>
    <property type="match status" value="1"/>
</dbReference>
<feature type="compositionally biased region" description="Basic and acidic residues" evidence="1">
    <location>
        <begin position="177"/>
        <end position="186"/>
    </location>
</feature>
<evidence type="ECO:0008006" key="4">
    <source>
        <dbReference type="Google" id="ProtNLM"/>
    </source>
</evidence>
<feature type="region of interest" description="Disordered" evidence="1">
    <location>
        <begin position="1"/>
        <end position="58"/>
    </location>
</feature>
<keyword evidence="3" id="KW-1185">Reference proteome</keyword>
<dbReference type="PANTHER" id="PTHR37211">
    <property type="entry name" value="EXPRESSED PROTEIN"/>
    <property type="match status" value="1"/>
</dbReference>
<proteinExistence type="predicted"/>
<dbReference type="PANTHER" id="PTHR37211:SF1">
    <property type="entry name" value="EXPRESSED PROTEIN"/>
    <property type="match status" value="1"/>
</dbReference>
<comment type="caution">
    <text evidence="2">The sequence shown here is derived from an EMBL/GenBank/DDBJ whole genome shotgun (WGS) entry which is preliminary data.</text>
</comment>
<accession>A0AA38LEN5</accession>
<evidence type="ECO:0000313" key="3">
    <source>
        <dbReference type="Proteomes" id="UP000824469"/>
    </source>
</evidence>
<name>A0AA38LEN5_TAXCH</name>
<reference evidence="2 3" key="1">
    <citation type="journal article" date="2021" name="Nat. Plants">
        <title>The Taxus genome provides insights into paclitaxel biosynthesis.</title>
        <authorList>
            <person name="Xiong X."/>
            <person name="Gou J."/>
            <person name="Liao Q."/>
            <person name="Li Y."/>
            <person name="Zhou Q."/>
            <person name="Bi G."/>
            <person name="Li C."/>
            <person name="Du R."/>
            <person name="Wang X."/>
            <person name="Sun T."/>
            <person name="Guo L."/>
            <person name="Liang H."/>
            <person name="Lu P."/>
            <person name="Wu Y."/>
            <person name="Zhang Z."/>
            <person name="Ro D.K."/>
            <person name="Shang Y."/>
            <person name="Huang S."/>
            <person name="Yan J."/>
        </authorList>
    </citation>
    <scope>NUCLEOTIDE SEQUENCE [LARGE SCALE GENOMIC DNA]</scope>
    <source>
        <strain evidence="2">Ta-2019</strain>
    </source>
</reference>
<feature type="non-terminal residue" evidence="2">
    <location>
        <position position="326"/>
    </location>
</feature>
<sequence length="326" mass="37322">MGKQGKKHHDRRNTRSTREEEDDPLPSSAYDPQQSSLAIPKPSRFPEEEEKEEDKYQEQLLDGTSKFDLYQRSVQSPKGDISYMQKFFWTYIGGRSPLHLREDFCGTAFLSAEWLRSDPRRTVVGVDLDVEALKWGLKNNVDKVGVDAYSRICLFNGNVLHSLTSAQHIKSTLPDSENDKSLKNSEGEPSGAAEINVADLVKSLKFENNENVHDYRGGKGSSLPAADIVCAFNYSCCCLQSRSDLVLYFKQALNAISNKGGVFVMDLYGGVSSEHALKLRRRHEHFTYVWEQEDFNIISRTTKISLHFHLNKMQRSFRHAFTYHWR</sequence>
<dbReference type="Proteomes" id="UP000824469">
    <property type="component" value="Unassembled WGS sequence"/>
</dbReference>
<gene>
    <name evidence="2" type="ORF">KI387_016348</name>
</gene>